<proteinExistence type="predicted"/>
<gene>
    <name evidence="1" type="ordered locus">Sez_0851</name>
</gene>
<dbReference type="AlphaFoldDB" id="B4U2J3"/>
<organism evidence="1 2">
    <name type="scientific">Streptococcus equi subsp. zooepidemicus (strain MGCS10565)</name>
    <dbReference type="NCBI Taxonomy" id="552526"/>
    <lineage>
        <taxon>Bacteria</taxon>
        <taxon>Bacillati</taxon>
        <taxon>Bacillota</taxon>
        <taxon>Bacilli</taxon>
        <taxon>Lactobacillales</taxon>
        <taxon>Streptococcaceae</taxon>
        <taxon>Streptococcus</taxon>
    </lineage>
</organism>
<dbReference type="HOGENOM" id="CLU_3066555_0_0_9"/>
<dbReference type="KEGG" id="sez:Sez_0851"/>
<evidence type="ECO:0000313" key="2">
    <source>
        <dbReference type="Proteomes" id="UP000001873"/>
    </source>
</evidence>
<dbReference type="EMBL" id="CP001129">
    <property type="protein sequence ID" value="ACG62210.1"/>
    <property type="molecule type" value="Genomic_DNA"/>
</dbReference>
<protein>
    <submittedName>
        <fullName evidence="1">Uncharacterized protein</fullName>
    </submittedName>
</protein>
<accession>B4U2J3</accession>
<dbReference type="Proteomes" id="UP000001873">
    <property type="component" value="Chromosome"/>
</dbReference>
<sequence>MNNQGCQELSWQLSFYENATVTEQIKHCKKLSLGKYFRSFYAIIVTKTYRGDL</sequence>
<evidence type="ECO:0000313" key="1">
    <source>
        <dbReference type="EMBL" id="ACG62210.1"/>
    </source>
</evidence>
<name>B4U2J3_STREM</name>
<reference evidence="1 2" key="1">
    <citation type="journal article" date="2008" name="PLoS ONE">
        <title>Genome sequence of a lancefield group C Streptococcus zooepidemicus strain causing epidemic nephritis: new information about an old disease.</title>
        <authorList>
            <person name="Beres S.B."/>
            <person name="Sesso R."/>
            <person name="Pinto S.W.L."/>
            <person name="Hoe N.P."/>
            <person name="Porcella S.F."/>
            <person name="Deleo F.R."/>
            <person name="Musser J.M."/>
        </authorList>
    </citation>
    <scope>NUCLEOTIDE SEQUENCE [LARGE SCALE GENOMIC DNA]</scope>
    <source>
        <strain evidence="1 2">MGCS10565</strain>
    </source>
</reference>